<dbReference type="EMBL" id="JBDKWZ010000002">
    <property type="protein sequence ID" value="MEN7547262.1"/>
    <property type="molecule type" value="Genomic_DNA"/>
</dbReference>
<evidence type="ECO:0000313" key="3">
    <source>
        <dbReference type="Proteomes" id="UP001403385"/>
    </source>
</evidence>
<evidence type="ECO:0000256" key="1">
    <source>
        <dbReference type="SAM" id="Phobius"/>
    </source>
</evidence>
<keyword evidence="1" id="KW-0472">Membrane</keyword>
<dbReference type="AlphaFoldDB" id="A0AAW9RUF1"/>
<organism evidence="2 3">
    <name type="scientific">Rapidithrix thailandica</name>
    <dbReference type="NCBI Taxonomy" id="413964"/>
    <lineage>
        <taxon>Bacteria</taxon>
        <taxon>Pseudomonadati</taxon>
        <taxon>Bacteroidota</taxon>
        <taxon>Cytophagia</taxon>
        <taxon>Cytophagales</taxon>
        <taxon>Flammeovirgaceae</taxon>
        <taxon>Rapidithrix</taxon>
    </lineage>
</organism>
<feature type="transmembrane region" description="Helical" evidence="1">
    <location>
        <begin position="172"/>
        <end position="190"/>
    </location>
</feature>
<feature type="transmembrane region" description="Helical" evidence="1">
    <location>
        <begin position="196"/>
        <end position="212"/>
    </location>
</feature>
<dbReference type="RefSeq" id="WP_346820047.1">
    <property type="nucleotide sequence ID" value="NZ_JBDKWZ010000002.1"/>
</dbReference>
<gene>
    <name evidence="2" type="ORF">AAG747_05045</name>
</gene>
<accession>A0AAW9RUF1</accession>
<evidence type="ECO:0000313" key="2">
    <source>
        <dbReference type="EMBL" id="MEN7547262.1"/>
    </source>
</evidence>
<name>A0AAW9RUF1_9BACT</name>
<reference evidence="2 3" key="1">
    <citation type="submission" date="2024-04" db="EMBL/GenBank/DDBJ databases">
        <title>Novel genus in family Flammeovirgaceae.</title>
        <authorList>
            <person name="Nguyen T.H."/>
            <person name="Vuong T.Q."/>
            <person name="Le H."/>
            <person name="Kim S.-G."/>
        </authorList>
    </citation>
    <scope>NUCLEOTIDE SEQUENCE [LARGE SCALE GENOMIC DNA]</scope>
    <source>
        <strain evidence="2 3">JCM 23209</strain>
    </source>
</reference>
<dbReference type="Proteomes" id="UP001403385">
    <property type="component" value="Unassembled WGS sequence"/>
</dbReference>
<keyword evidence="1" id="KW-1133">Transmembrane helix</keyword>
<protein>
    <submittedName>
        <fullName evidence="2">Uncharacterized protein</fullName>
    </submittedName>
</protein>
<sequence>MNQKVIAKPKGAILFTLFFCLIVIFGLSILFYTKSDTRVFVLLFISFILYGIYDLVKRFTYLKVEKDYIKYGLNARYSYSQIRSVKLYDLKDYRFLFFPMREECLTVVFEDGKKIKLEDNYYKNLWKIRWVLENKIIKNNNSFNFHFNTDFDCDQITNKTTKISTFVKLTPYLLYFFLLSLITNIPLIYYDIYTNGPFVVVSVLGLMALLLFSGKSYYMESCDNGIFIKNLVFKHVKVKIPLNQIEYIRLKKVGGGRNKAIFLVIHMNYHKDYQFAIDFINFDRTENIMNQVKKLNINFHDLR</sequence>
<proteinExistence type="predicted"/>
<feature type="transmembrane region" description="Helical" evidence="1">
    <location>
        <begin position="39"/>
        <end position="56"/>
    </location>
</feature>
<feature type="transmembrane region" description="Helical" evidence="1">
    <location>
        <begin position="12"/>
        <end position="33"/>
    </location>
</feature>
<keyword evidence="3" id="KW-1185">Reference proteome</keyword>
<keyword evidence="1" id="KW-0812">Transmembrane</keyword>
<comment type="caution">
    <text evidence="2">The sequence shown here is derived from an EMBL/GenBank/DDBJ whole genome shotgun (WGS) entry which is preliminary data.</text>
</comment>